<dbReference type="EMBL" id="VHQG01000002">
    <property type="protein sequence ID" value="TPW75575.1"/>
    <property type="molecule type" value="Genomic_DNA"/>
</dbReference>
<proteinExistence type="predicted"/>
<evidence type="ECO:0000313" key="1">
    <source>
        <dbReference type="EMBL" id="TPW75575.1"/>
    </source>
</evidence>
<accession>A0A506Y0P2</accession>
<comment type="caution">
    <text evidence="1">The sequence shown here is derived from an EMBL/GenBank/DDBJ whole genome shotgun (WGS) entry which is preliminary data.</text>
</comment>
<evidence type="ECO:0008006" key="3">
    <source>
        <dbReference type="Google" id="ProtNLM"/>
    </source>
</evidence>
<keyword evidence="2" id="KW-1185">Reference proteome</keyword>
<dbReference type="RefSeq" id="WP_141162935.1">
    <property type="nucleotide sequence ID" value="NZ_VHQG01000002.1"/>
</dbReference>
<name>A0A506Y0P2_9MICO</name>
<dbReference type="AlphaFoldDB" id="A0A506Y0P2"/>
<dbReference type="Gene3D" id="1.10.10.60">
    <property type="entry name" value="Homeodomain-like"/>
    <property type="match status" value="1"/>
</dbReference>
<sequence length="69" mass="7500">MSRTTVAQHLARRGVDVSRGMKPADVAQAIDRYAEGWSSARIGAELGFDNKTIIAALRKHGVVIRPRVA</sequence>
<dbReference type="OrthoDB" id="5124404at2"/>
<gene>
    <name evidence="1" type="ORF">FJ657_06725</name>
</gene>
<dbReference type="Proteomes" id="UP000316252">
    <property type="component" value="Unassembled WGS sequence"/>
</dbReference>
<evidence type="ECO:0000313" key="2">
    <source>
        <dbReference type="Proteomes" id="UP000316252"/>
    </source>
</evidence>
<organism evidence="1 2">
    <name type="scientific">Schumannella soli</name>
    <dbReference type="NCBI Taxonomy" id="2590779"/>
    <lineage>
        <taxon>Bacteria</taxon>
        <taxon>Bacillati</taxon>
        <taxon>Actinomycetota</taxon>
        <taxon>Actinomycetes</taxon>
        <taxon>Micrococcales</taxon>
        <taxon>Microbacteriaceae</taxon>
        <taxon>Schumannella</taxon>
    </lineage>
</organism>
<reference evidence="1 2" key="1">
    <citation type="submission" date="2019-06" db="EMBL/GenBank/DDBJ databases">
        <authorList>
            <person name="Li F."/>
        </authorList>
    </citation>
    <scope>NUCLEOTIDE SEQUENCE [LARGE SCALE GENOMIC DNA]</scope>
    <source>
        <strain evidence="1 2">10F1D-1</strain>
    </source>
</reference>
<protein>
    <recommendedName>
        <fullName evidence="3">Helix-turn-helix domain-containing protein</fullName>
    </recommendedName>
</protein>